<accession>A0AC35FWM3</accession>
<protein>
    <submittedName>
        <fullName evidence="2">Uncharacterized protein</fullName>
    </submittedName>
</protein>
<proteinExistence type="predicted"/>
<sequence length="160" mass="18825">MDDIKAVEESMGIDEDEELPPKKIPTFLKDEEDKLPLLTSYKYNMFVHDHVDFAHRAFLFKAKKVFEAKLEKLCRLRTKDEIQRKKLGLKKDVQKDEERKKELFDIYVQLGHIHLLSGDFPKSMFAYQHAYKYDSAKFRSNPPALFGIGLVYFHFKAHAA</sequence>
<reference evidence="2" key="1">
    <citation type="submission" date="2022-11" db="UniProtKB">
        <authorList>
            <consortium name="WormBaseParasite"/>
        </authorList>
    </citation>
    <scope>IDENTIFICATION</scope>
</reference>
<name>A0AC35FWM3_9BILA</name>
<dbReference type="Proteomes" id="UP000887580">
    <property type="component" value="Unplaced"/>
</dbReference>
<evidence type="ECO:0000313" key="1">
    <source>
        <dbReference type="Proteomes" id="UP000887580"/>
    </source>
</evidence>
<organism evidence="1 2">
    <name type="scientific">Panagrolaimus sp. PS1159</name>
    <dbReference type="NCBI Taxonomy" id="55785"/>
    <lineage>
        <taxon>Eukaryota</taxon>
        <taxon>Metazoa</taxon>
        <taxon>Ecdysozoa</taxon>
        <taxon>Nematoda</taxon>
        <taxon>Chromadorea</taxon>
        <taxon>Rhabditida</taxon>
        <taxon>Tylenchina</taxon>
        <taxon>Panagrolaimomorpha</taxon>
        <taxon>Panagrolaimoidea</taxon>
        <taxon>Panagrolaimidae</taxon>
        <taxon>Panagrolaimus</taxon>
    </lineage>
</organism>
<dbReference type="WBParaSite" id="PS1159_v2.g2172.t1">
    <property type="protein sequence ID" value="PS1159_v2.g2172.t1"/>
    <property type="gene ID" value="PS1159_v2.g2172"/>
</dbReference>
<evidence type="ECO:0000313" key="2">
    <source>
        <dbReference type="WBParaSite" id="PS1159_v2.g2172.t1"/>
    </source>
</evidence>